<sequence>MEGSPLEKLDEWLMRGHPLQDARLAVTESPEVKAERQDWEQAEIASLLKEAQTLRSQKERLEEQIAEAQDVNASLQSSWGALSRASTGLASSPMKDDKSWDGRDEVLSASQQSLELDLQQLQHRLRQAEVVVSRCNEEAASLERQKDQAKELAELLQEFQALQLRLDEGNRQLSSLRQSQESTEQEGGALQAQLQALNEAMPKAARQQRELSLEAQKAKHELNEAQDQWQAQVRIRQSSLQVDEQQLMKQLARQESSNLKALEGRSARSDLSSKVAHLRLEYGRLLSWQQAHRMGQSDLDLFGLRASAETLRKQVESRQPIRAMAFKEGWLLKRGARLHELGEVALGPGSRASRFSSLRAPGDSAKYRKEKPWGFALEVNLAAKHRPVEYFEAEDAKSLGDWLSAIEGWVEDSMWHPGDIVLVREDFVSDSEQQMPLKMGSFGMVVEVDADGDTKVDFPCHDARQWVFERNQHKLHLEKDLEPKEVFLEIVPQNDVIMHWALRVGRGRISRCYEFEADGVSQSWHTFLDKGYEITKQKLGTTSRLHREIFAWCRTFGLENSYDAAGNGLLGGKNCQDCGRGN</sequence>
<feature type="coiled-coil region" evidence="1">
    <location>
        <begin position="111"/>
        <end position="228"/>
    </location>
</feature>
<keyword evidence="1" id="KW-0175">Coiled coil</keyword>
<dbReference type="EMBL" id="CAXAMM010043195">
    <property type="protein sequence ID" value="CAK9108921.1"/>
    <property type="molecule type" value="Genomic_DNA"/>
</dbReference>
<evidence type="ECO:0008006" key="4">
    <source>
        <dbReference type="Google" id="ProtNLM"/>
    </source>
</evidence>
<name>A0ABP0S9A7_9DINO</name>
<keyword evidence="3" id="KW-1185">Reference proteome</keyword>
<protein>
    <recommendedName>
        <fullName evidence="4">PH domain-containing protein</fullName>
    </recommendedName>
</protein>
<evidence type="ECO:0000313" key="3">
    <source>
        <dbReference type="Proteomes" id="UP001642464"/>
    </source>
</evidence>
<feature type="coiled-coil region" evidence="1">
    <location>
        <begin position="44"/>
        <end position="78"/>
    </location>
</feature>
<reference evidence="2 3" key="1">
    <citation type="submission" date="2024-02" db="EMBL/GenBank/DDBJ databases">
        <authorList>
            <person name="Chen Y."/>
            <person name="Shah S."/>
            <person name="Dougan E. K."/>
            <person name="Thang M."/>
            <person name="Chan C."/>
        </authorList>
    </citation>
    <scope>NUCLEOTIDE SEQUENCE [LARGE SCALE GENOMIC DNA]</scope>
</reference>
<evidence type="ECO:0000256" key="1">
    <source>
        <dbReference type="SAM" id="Coils"/>
    </source>
</evidence>
<accession>A0ABP0S9A7</accession>
<organism evidence="2 3">
    <name type="scientific">Durusdinium trenchii</name>
    <dbReference type="NCBI Taxonomy" id="1381693"/>
    <lineage>
        <taxon>Eukaryota</taxon>
        <taxon>Sar</taxon>
        <taxon>Alveolata</taxon>
        <taxon>Dinophyceae</taxon>
        <taxon>Suessiales</taxon>
        <taxon>Symbiodiniaceae</taxon>
        <taxon>Durusdinium</taxon>
    </lineage>
</organism>
<proteinExistence type="predicted"/>
<gene>
    <name evidence="2" type="ORF">SCF082_LOCUS50639</name>
</gene>
<dbReference type="Proteomes" id="UP001642464">
    <property type="component" value="Unassembled WGS sequence"/>
</dbReference>
<evidence type="ECO:0000313" key="2">
    <source>
        <dbReference type="EMBL" id="CAK9108921.1"/>
    </source>
</evidence>
<comment type="caution">
    <text evidence="2">The sequence shown here is derived from an EMBL/GenBank/DDBJ whole genome shotgun (WGS) entry which is preliminary data.</text>
</comment>